<proteinExistence type="predicted"/>
<feature type="non-terminal residue" evidence="2">
    <location>
        <position position="82"/>
    </location>
</feature>
<organism evidence="2 3">
    <name type="scientific">Callosobruchus maculatus</name>
    <name type="common">Southern cowpea weevil</name>
    <name type="synonym">Pulse bruchid</name>
    <dbReference type="NCBI Taxonomy" id="64391"/>
    <lineage>
        <taxon>Eukaryota</taxon>
        <taxon>Metazoa</taxon>
        <taxon>Ecdysozoa</taxon>
        <taxon>Arthropoda</taxon>
        <taxon>Hexapoda</taxon>
        <taxon>Insecta</taxon>
        <taxon>Pterygota</taxon>
        <taxon>Neoptera</taxon>
        <taxon>Endopterygota</taxon>
        <taxon>Coleoptera</taxon>
        <taxon>Polyphaga</taxon>
        <taxon>Cucujiformia</taxon>
        <taxon>Chrysomeloidea</taxon>
        <taxon>Chrysomelidae</taxon>
        <taxon>Bruchinae</taxon>
        <taxon>Bruchini</taxon>
        <taxon>Callosobruchus</taxon>
    </lineage>
</organism>
<evidence type="ECO:0000313" key="3">
    <source>
        <dbReference type="Proteomes" id="UP000410492"/>
    </source>
</evidence>
<feature type="region of interest" description="Disordered" evidence="1">
    <location>
        <begin position="1"/>
        <end position="45"/>
    </location>
</feature>
<name>A0A653C319_CALMS</name>
<evidence type="ECO:0000313" key="2">
    <source>
        <dbReference type="EMBL" id="VEN42132.1"/>
    </source>
</evidence>
<dbReference type="AlphaFoldDB" id="A0A653C319"/>
<accession>A0A653C319</accession>
<dbReference type="Proteomes" id="UP000410492">
    <property type="component" value="Unassembled WGS sequence"/>
</dbReference>
<sequence length="82" mass="9059">MMLSSQTVRRGFSAQHSCGRHRQPVQTIQSPRCNSVTHPSASRAQGCCCPTIKGRRCSLRSHVGPLRMALHLSVITEMARQS</sequence>
<protein>
    <submittedName>
        <fullName evidence="2">Uncharacterized protein</fullName>
    </submittedName>
</protein>
<feature type="compositionally biased region" description="Polar residues" evidence="1">
    <location>
        <begin position="24"/>
        <end position="43"/>
    </location>
</feature>
<keyword evidence="3" id="KW-1185">Reference proteome</keyword>
<dbReference type="EMBL" id="CAACVG010006846">
    <property type="protein sequence ID" value="VEN42132.1"/>
    <property type="molecule type" value="Genomic_DNA"/>
</dbReference>
<gene>
    <name evidence="2" type="ORF">CALMAC_LOCUS5726</name>
</gene>
<reference evidence="2 3" key="1">
    <citation type="submission" date="2019-01" db="EMBL/GenBank/DDBJ databases">
        <authorList>
            <person name="Sayadi A."/>
        </authorList>
    </citation>
    <scope>NUCLEOTIDE SEQUENCE [LARGE SCALE GENOMIC DNA]</scope>
</reference>
<evidence type="ECO:0000256" key="1">
    <source>
        <dbReference type="SAM" id="MobiDB-lite"/>
    </source>
</evidence>